<dbReference type="PANTHER" id="PTHR30146">
    <property type="entry name" value="LACI-RELATED TRANSCRIPTIONAL REPRESSOR"/>
    <property type="match status" value="1"/>
</dbReference>
<dbReference type="InterPro" id="IPR000843">
    <property type="entry name" value="HTH_LacI"/>
</dbReference>
<evidence type="ECO:0000313" key="6">
    <source>
        <dbReference type="Proteomes" id="UP000075430"/>
    </source>
</evidence>
<dbReference type="InterPro" id="IPR028082">
    <property type="entry name" value="Peripla_BP_I"/>
</dbReference>
<dbReference type="GO" id="GO:0003700">
    <property type="term" value="F:DNA-binding transcription factor activity"/>
    <property type="evidence" value="ECO:0007669"/>
    <property type="project" value="TreeGrafter"/>
</dbReference>
<dbReference type="Gene3D" id="3.40.50.2300">
    <property type="match status" value="2"/>
</dbReference>
<dbReference type="PANTHER" id="PTHR30146:SF149">
    <property type="entry name" value="HTH-TYPE TRANSCRIPTIONAL REGULATOR EBGR"/>
    <property type="match status" value="1"/>
</dbReference>
<evidence type="ECO:0000256" key="1">
    <source>
        <dbReference type="ARBA" id="ARBA00023015"/>
    </source>
</evidence>
<dbReference type="SUPFAM" id="SSF53822">
    <property type="entry name" value="Periplasmic binding protein-like I"/>
    <property type="match status" value="1"/>
</dbReference>
<dbReference type="InterPro" id="IPR010982">
    <property type="entry name" value="Lambda_DNA-bd_dom_sf"/>
</dbReference>
<protein>
    <submittedName>
        <fullName evidence="5">LacI family transcriptional regulator</fullName>
    </submittedName>
</protein>
<evidence type="ECO:0000313" key="5">
    <source>
        <dbReference type="EMBL" id="KXZ23230.1"/>
    </source>
</evidence>
<sequence length="338" mass="37243">MVRLKDIALQAHVSSATVSRILNRDDSLSVTEETRERVLRIAEELGYQPSAKRRKPRGYGRDSAPLIGVVSCLSPEEERQDPYFSAIRKGVEDECFKQEIFITSSIHLGSFQEHIFHELDGVIVIGSLHDEALTSISGTFKHAVFINSTPNPARHDSVSADFYAAAQQAIEHLLSLGYERLGYIGGQEKEHTVKNGVNSKRTIEDKRLTAFLKTARPQPDHVKIGEYSMHEGYRLMEESIAGGTLPDAFFIASDSMAIGALKALQEAGLQVPRDTAIVSFNGIEEAEFASTPLTTVKVYTEEMGRTGVKLLLDRVNGRTIPLTVTLPTSLIVRQSCGS</sequence>
<organism evidence="5 6">
    <name type="scientific">Bacillus nakamurai</name>
    <dbReference type="NCBI Taxonomy" id="1793963"/>
    <lineage>
        <taxon>Bacteria</taxon>
        <taxon>Bacillati</taxon>
        <taxon>Bacillota</taxon>
        <taxon>Bacilli</taxon>
        <taxon>Bacillales</taxon>
        <taxon>Bacillaceae</taxon>
        <taxon>Bacillus</taxon>
    </lineage>
</organism>
<comment type="caution">
    <text evidence="5">The sequence shown here is derived from an EMBL/GenBank/DDBJ whole genome shotgun (WGS) entry which is preliminary data.</text>
</comment>
<dbReference type="Pfam" id="PF13377">
    <property type="entry name" value="Peripla_BP_3"/>
    <property type="match status" value="1"/>
</dbReference>
<feature type="domain" description="HTH lacI-type" evidence="4">
    <location>
        <begin position="2"/>
        <end position="58"/>
    </location>
</feature>
<evidence type="ECO:0000256" key="3">
    <source>
        <dbReference type="ARBA" id="ARBA00023163"/>
    </source>
</evidence>
<dbReference type="SUPFAM" id="SSF47413">
    <property type="entry name" value="lambda repressor-like DNA-binding domains"/>
    <property type="match status" value="1"/>
</dbReference>
<dbReference type="CDD" id="cd01544">
    <property type="entry name" value="PBP1_GalR"/>
    <property type="match status" value="1"/>
</dbReference>
<dbReference type="SMART" id="SM00354">
    <property type="entry name" value="HTH_LACI"/>
    <property type="match status" value="1"/>
</dbReference>
<keyword evidence="6" id="KW-1185">Reference proteome</keyword>
<dbReference type="InterPro" id="IPR046335">
    <property type="entry name" value="LacI/GalR-like_sensor"/>
</dbReference>
<dbReference type="PROSITE" id="PS00356">
    <property type="entry name" value="HTH_LACI_1"/>
    <property type="match status" value="1"/>
</dbReference>
<keyword evidence="1" id="KW-0805">Transcription regulation</keyword>
<dbReference type="CDD" id="cd01392">
    <property type="entry name" value="HTH_LacI"/>
    <property type="match status" value="1"/>
</dbReference>
<keyword evidence="2" id="KW-0238">DNA-binding</keyword>
<dbReference type="Gene3D" id="1.10.260.40">
    <property type="entry name" value="lambda repressor-like DNA-binding domains"/>
    <property type="match status" value="1"/>
</dbReference>
<reference evidence="6" key="1">
    <citation type="submission" date="2016-02" db="EMBL/GenBank/DDBJ databases">
        <authorList>
            <person name="Dunlap C."/>
        </authorList>
    </citation>
    <scope>NUCLEOTIDE SEQUENCE [LARGE SCALE GENOMIC DNA]</scope>
    <source>
        <strain evidence="6">NRRL B-41092</strain>
    </source>
</reference>
<dbReference type="Proteomes" id="UP000075430">
    <property type="component" value="Unassembled WGS sequence"/>
</dbReference>
<dbReference type="GO" id="GO:0000976">
    <property type="term" value="F:transcription cis-regulatory region binding"/>
    <property type="evidence" value="ECO:0007669"/>
    <property type="project" value="TreeGrafter"/>
</dbReference>
<proteinExistence type="predicted"/>
<keyword evidence="3" id="KW-0804">Transcription</keyword>
<dbReference type="EMBL" id="LSBA01000002">
    <property type="protein sequence ID" value="KXZ23230.1"/>
    <property type="molecule type" value="Genomic_DNA"/>
</dbReference>
<evidence type="ECO:0000256" key="2">
    <source>
        <dbReference type="ARBA" id="ARBA00023125"/>
    </source>
</evidence>
<accession>A0A150FC46</accession>
<dbReference type="RefSeq" id="WP_061520096.1">
    <property type="nucleotide sequence ID" value="NZ_JARLZY010000013.1"/>
</dbReference>
<dbReference type="Pfam" id="PF00356">
    <property type="entry name" value="LacI"/>
    <property type="match status" value="1"/>
</dbReference>
<gene>
    <name evidence="5" type="ORF">AXI58_06870</name>
</gene>
<dbReference type="OrthoDB" id="43195at2"/>
<dbReference type="STRING" id="1793963.AXI58_06870"/>
<name>A0A150FC46_9BACI</name>
<dbReference type="PROSITE" id="PS50932">
    <property type="entry name" value="HTH_LACI_2"/>
    <property type="match status" value="1"/>
</dbReference>
<dbReference type="AlphaFoldDB" id="A0A150FC46"/>
<evidence type="ECO:0000259" key="4">
    <source>
        <dbReference type="PROSITE" id="PS50932"/>
    </source>
</evidence>